<evidence type="ECO:0000256" key="2">
    <source>
        <dbReference type="ARBA" id="ARBA00004123"/>
    </source>
</evidence>
<dbReference type="Gene3D" id="2.20.25.190">
    <property type="match status" value="1"/>
</dbReference>
<dbReference type="STRING" id="56484.A0A1Y2F2X2"/>
<dbReference type="GO" id="GO:0006368">
    <property type="term" value="P:transcription elongation by RNA polymerase II"/>
    <property type="evidence" value="ECO:0007669"/>
    <property type="project" value="TreeGrafter"/>
</dbReference>
<evidence type="ECO:0000256" key="8">
    <source>
        <dbReference type="ARBA" id="ARBA00023163"/>
    </source>
</evidence>
<dbReference type="Proteomes" id="UP000193685">
    <property type="component" value="Unassembled WGS sequence"/>
</dbReference>
<evidence type="ECO:0000313" key="12">
    <source>
        <dbReference type="EMBL" id="ORY78248.1"/>
    </source>
</evidence>
<keyword evidence="6 10" id="KW-0862">Zinc</keyword>
<evidence type="ECO:0000256" key="11">
    <source>
        <dbReference type="SAM" id="MobiDB-lite"/>
    </source>
</evidence>
<comment type="similarity">
    <text evidence="3 10">Belongs to the ELOF1 family.</text>
</comment>
<evidence type="ECO:0000256" key="6">
    <source>
        <dbReference type="ARBA" id="ARBA00022833"/>
    </source>
</evidence>
<dbReference type="GeneID" id="63788116"/>
<evidence type="ECO:0000256" key="9">
    <source>
        <dbReference type="ARBA" id="ARBA00023242"/>
    </source>
</evidence>
<dbReference type="RefSeq" id="XP_040723359.1">
    <property type="nucleotide sequence ID" value="XM_040871517.1"/>
</dbReference>
<comment type="function">
    <text evidence="1 10">Transcription elongation factor implicated in the maintenance of proper chromatin structure in actively transcribed regions.</text>
</comment>
<evidence type="ECO:0000256" key="1">
    <source>
        <dbReference type="ARBA" id="ARBA00003357"/>
    </source>
</evidence>
<evidence type="ECO:0000256" key="10">
    <source>
        <dbReference type="RuleBase" id="RU364033"/>
    </source>
</evidence>
<gene>
    <name evidence="12" type="ORF">BCR37DRAFT_394742</name>
</gene>
<name>A0A1Y2F2X2_PROLT</name>
<reference evidence="12 13" key="1">
    <citation type="submission" date="2016-07" db="EMBL/GenBank/DDBJ databases">
        <title>Pervasive Adenine N6-methylation of Active Genes in Fungi.</title>
        <authorList>
            <consortium name="DOE Joint Genome Institute"/>
            <person name="Mondo S.J."/>
            <person name="Dannebaum R.O."/>
            <person name="Kuo R.C."/>
            <person name="Labutti K."/>
            <person name="Haridas S."/>
            <person name="Kuo A."/>
            <person name="Salamov A."/>
            <person name="Ahrendt S.R."/>
            <person name="Lipzen A."/>
            <person name="Sullivan W."/>
            <person name="Andreopoulos W.B."/>
            <person name="Clum A."/>
            <person name="Lindquist E."/>
            <person name="Daum C."/>
            <person name="Ramamoorthy G.K."/>
            <person name="Gryganskyi A."/>
            <person name="Culley D."/>
            <person name="Magnuson J.K."/>
            <person name="James T.Y."/>
            <person name="O'Malley M.A."/>
            <person name="Stajich J.E."/>
            <person name="Spatafora J.W."/>
            <person name="Visel A."/>
            <person name="Grigoriev I.V."/>
        </authorList>
    </citation>
    <scope>NUCLEOTIDE SEQUENCE [LARGE SCALE GENOMIC DNA]</scope>
    <source>
        <strain evidence="12 13">12-1054</strain>
    </source>
</reference>
<comment type="subcellular location">
    <subcellularLocation>
        <location evidence="2 10">Nucleus</location>
    </subcellularLocation>
</comment>
<dbReference type="GO" id="GO:0008270">
    <property type="term" value="F:zinc ion binding"/>
    <property type="evidence" value="ECO:0007669"/>
    <property type="project" value="UniProtKB-KW"/>
</dbReference>
<proteinExistence type="inferred from homology"/>
<dbReference type="AlphaFoldDB" id="A0A1Y2F2X2"/>
<organism evidence="12 13">
    <name type="scientific">Protomyces lactucae-debilis</name>
    <dbReference type="NCBI Taxonomy" id="2754530"/>
    <lineage>
        <taxon>Eukaryota</taxon>
        <taxon>Fungi</taxon>
        <taxon>Dikarya</taxon>
        <taxon>Ascomycota</taxon>
        <taxon>Taphrinomycotina</taxon>
        <taxon>Taphrinomycetes</taxon>
        <taxon>Taphrinales</taxon>
        <taxon>Protomycetaceae</taxon>
        <taxon>Protomyces</taxon>
    </lineage>
</organism>
<dbReference type="OrthoDB" id="445983at2759"/>
<evidence type="ECO:0000256" key="5">
    <source>
        <dbReference type="ARBA" id="ARBA00022771"/>
    </source>
</evidence>
<keyword evidence="4 10" id="KW-0479">Metal-binding</keyword>
<keyword evidence="8 10" id="KW-0804">Transcription</keyword>
<keyword evidence="13" id="KW-1185">Reference proteome</keyword>
<evidence type="ECO:0000256" key="4">
    <source>
        <dbReference type="ARBA" id="ARBA00022723"/>
    </source>
</evidence>
<dbReference type="PANTHER" id="PTHR20934">
    <property type="entry name" value="TRANSCRIPTION ELONGATION FACTOR 1 HOMOLOG"/>
    <property type="match status" value="1"/>
</dbReference>
<dbReference type="GO" id="GO:0000993">
    <property type="term" value="F:RNA polymerase II complex binding"/>
    <property type="evidence" value="ECO:0007669"/>
    <property type="project" value="TreeGrafter"/>
</dbReference>
<keyword evidence="9 10" id="KW-0539">Nucleus</keyword>
<dbReference type="PANTHER" id="PTHR20934:SF0">
    <property type="entry name" value="TRANSCRIPTION ELONGATION FACTOR 1 HOMOLOG"/>
    <property type="match status" value="1"/>
</dbReference>
<dbReference type="Pfam" id="PF05129">
    <property type="entry name" value="Zn_ribbon_Elf1"/>
    <property type="match status" value="1"/>
</dbReference>
<sequence>MGKRKSSSKPQAKKTAGKLATTFDCLFCNHEKSVIVDIDKKGLIGSLKCKVCGQSHQCRTDALSAPIDVFSDWVDACDAVAQQDGAGSKPQARRDDYDDDDDELEYD</sequence>
<evidence type="ECO:0000313" key="13">
    <source>
        <dbReference type="Proteomes" id="UP000193685"/>
    </source>
</evidence>
<dbReference type="FunFam" id="2.20.25.190:FF:000001">
    <property type="entry name" value="Transcription elongation factor 1 homolog"/>
    <property type="match status" value="1"/>
</dbReference>
<evidence type="ECO:0000256" key="3">
    <source>
        <dbReference type="ARBA" id="ARBA00009730"/>
    </source>
</evidence>
<keyword evidence="7 10" id="KW-0805">Transcription regulation</keyword>
<comment type="caution">
    <text evidence="12">The sequence shown here is derived from an EMBL/GenBank/DDBJ whole genome shotgun (WGS) entry which is preliminary data.</text>
</comment>
<feature type="compositionally biased region" description="Acidic residues" evidence="11">
    <location>
        <begin position="97"/>
        <end position="107"/>
    </location>
</feature>
<dbReference type="OMA" id="CLDANKK"/>
<evidence type="ECO:0000256" key="7">
    <source>
        <dbReference type="ARBA" id="ARBA00023015"/>
    </source>
</evidence>
<dbReference type="InterPro" id="IPR038567">
    <property type="entry name" value="T_Elf1_sf"/>
</dbReference>
<dbReference type="InterPro" id="IPR007808">
    <property type="entry name" value="Elf1"/>
</dbReference>
<dbReference type="SUPFAM" id="SSF57783">
    <property type="entry name" value="Zinc beta-ribbon"/>
    <property type="match status" value="1"/>
</dbReference>
<keyword evidence="5 10" id="KW-0863">Zinc-finger</keyword>
<dbReference type="EMBL" id="MCFI01000018">
    <property type="protein sequence ID" value="ORY78248.1"/>
    <property type="molecule type" value="Genomic_DNA"/>
</dbReference>
<feature type="region of interest" description="Disordered" evidence="11">
    <location>
        <begin position="82"/>
        <end position="107"/>
    </location>
</feature>
<protein>
    <recommendedName>
        <fullName evidence="10">Transcription elongation factor 1 homolog</fullName>
    </recommendedName>
</protein>
<accession>A0A1Y2F2X2</accession>
<dbReference type="GO" id="GO:0008023">
    <property type="term" value="C:transcription elongation factor complex"/>
    <property type="evidence" value="ECO:0007669"/>
    <property type="project" value="TreeGrafter"/>
</dbReference>